<dbReference type="Gene3D" id="3.40.250.10">
    <property type="entry name" value="Rhodanese-like domain"/>
    <property type="match status" value="1"/>
</dbReference>
<dbReference type="InterPro" id="IPR036873">
    <property type="entry name" value="Rhodanese-like_dom_sf"/>
</dbReference>
<comment type="caution">
    <text evidence="2">The sequence shown here is derived from an EMBL/GenBank/DDBJ whole genome shotgun (WGS) entry which is preliminary data.</text>
</comment>
<feature type="domain" description="Rhodanese" evidence="1">
    <location>
        <begin position="65"/>
        <end position="154"/>
    </location>
</feature>
<dbReference type="InterPro" id="IPR050229">
    <property type="entry name" value="GlpE_sulfurtransferase"/>
</dbReference>
<proteinExistence type="predicted"/>
<dbReference type="AlphaFoldDB" id="A0A5C6UZ13"/>
<dbReference type="Proteomes" id="UP000321168">
    <property type="component" value="Unassembled WGS sequence"/>
</dbReference>
<organism evidence="2 3">
    <name type="scientific">Luteibaculum oceani</name>
    <dbReference type="NCBI Taxonomy" id="1294296"/>
    <lineage>
        <taxon>Bacteria</taxon>
        <taxon>Pseudomonadati</taxon>
        <taxon>Bacteroidota</taxon>
        <taxon>Flavobacteriia</taxon>
        <taxon>Flavobacteriales</taxon>
        <taxon>Luteibaculaceae</taxon>
        <taxon>Luteibaculum</taxon>
    </lineage>
</organism>
<dbReference type="PANTHER" id="PTHR43031:SF16">
    <property type="entry name" value="OXIDOREDUCTASE"/>
    <property type="match status" value="1"/>
</dbReference>
<dbReference type="EMBL" id="VORB01000010">
    <property type="protein sequence ID" value="TXC76218.1"/>
    <property type="molecule type" value="Genomic_DNA"/>
</dbReference>
<dbReference type="InterPro" id="IPR001763">
    <property type="entry name" value="Rhodanese-like_dom"/>
</dbReference>
<evidence type="ECO:0000313" key="2">
    <source>
        <dbReference type="EMBL" id="TXC76218.1"/>
    </source>
</evidence>
<dbReference type="PANTHER" id="PTHR43031">
    <property type="entry name" value="FAD-DEPENDENT OXIDOREDUCTASE"/>
    <property type="match status" value="1"/>
</dbReference>
<evidence type="ECO:0000259" key="1">
    <source>
        <dbReference type="PROSITE" id="PS50206"/>
    </source>
</evidence>
<dbReference type="Pfam" id="PF00581">
    <property type="entry name" value="Rhodanese"/>
    <property type="match status" value="1"/>
</dbReference>
<protein>
    <submittedName>
        <fullName evidence="2">Rhodanese-like domain-containing protein</fullName>
    </submittedName>
</protein>
<dbReference type="SMART" id="SM00450">
    <property type="entry name" value="RHOD"/>
    <property type="match status" value="1"/>
</dbReference>
<dbReference type="NCBIfam" id="NF045521">
    <property type="entry name" value="rhoda_near_glyco"/>
    <property type="match status" value="1"/>
</dbReference>
<evidence type="ECO:0000313" key="3">
    <source>
        <dbReference type="Proteomes" id="UP000321168"/>
    </source>
</evidence>
<dbReference type="RefSeq" id="WP_147015220.1">
    <property type="nucleotide sequence ID" value="NZ_VORB01000010.1"/>
</dbReference>
<name>A0A5C6UZ13_9FLAO</name>
<accession>A0A5C6UZ13</accession>
<gene>
    <name evidence="2" type="ORF">FRX97_10750</name>
</gene>
<dbReference type="OrthoDB" id="598065at2"/>
<dbReference type="SUPFAM" id="SSF52821">
    <property type="entry name" value="Rhodanese/Cell cycle control phosphatase"/>
    <property type="match status" value="1"/>
</dbReference>
<sequence>MSKMRSTYISNMGGFLFSICLFVLPILGMAQDKKVDSFAFRMLLNSMLKHDVREILIDSAYTLHQKGEAVFLDARERGEYEVSHIKEAKWVGFDDFKIERVEDIKKSSPVVVYCSIGARSEKITRTLKEQGFTQVYNLYGGIFEWVNKEYPIYKEGKPTDSVHGYSKMWSVWLNKGTVVYE</sequence>
<reference evidence="2 3" key="1">
    <citation type="submission" date="2019-08" db="EMBL/GenBank/DDBJ databases">
        <title>Genome of Luteibaculum oceani JCM 18817.</title>
        <authorList>
            <person name="Bowman J.P."/>
        </authorList>
    </citation>
    <scope>NUCLEOTIDE SEQUENCE [LARGE SCALE GENOMIC DNA]</scope>
    <source>
        <strain evidence="2 3">JCM 18817</strain>
    </source>
</reference>
<keyword evidence="3" id="KW-1185">Reference proteome</keyword>
<dbReference type="CDD" id="cd00158">
    <property type="entry name" value="RHOD"/>
    <property type="match status" value="1"/>
</dbReference>
<dbReference type="PROSITE" id="PS50206">
    <property type="entry name" value="RHODANESE_3"/>
    <property type="match status" value="1"/>
</dbReference>